<dbReference type="NCBIfam" id="TIGR00741">
    <property type="entry name" value="yfiA"/>
    <property type="match status" value="1"/>
</dbReference>
<keyword evidence="3" id="KW-0687">Ribonucleoprotein</keyword>
<feature type="coiled-coil region" evidence="1">
    <location>
        <begin position="80"/>
        <end position="107"/>
    </location>
</feature>
<evidence type="ECO:0000313" key="4">
    <source>
        <dbReference type="Proteomes" id="UP000008291"/>
    </source>
</evidence>
<keyword evidence="3" id="KW-0689">Ribosomal protein</keyword>
<dbReference type="InterPro" id="IPR036567">
    <property type="entry name" value="RHF-like"/>
</dbReference>
<dbReference type="InterPro" id="IPR012340">
    <property type="entry name" value="NA-bd_OB-fold"/>
</dbReference>
<evidence type="ECO:0000256" key="1">
    <source>
        <dbReference type="SAM" id="Coils"/>
    </source>
</evidence>
<dbReference type="STRING" id="292415.Tbd_1447"/>
<dbReference type="InterPro" id="IPR003489">
    <property type="entry name" value="RHF/RaiA"/>
</dbReference>
<keyword evidence="1" id="KW-0175">Coiled coil</keyword>
<dbReference type="SUPFAM" id="SSF69754">
    <property type="entry name" value="Ribosome binding protein Y (YfiA homologue)"/>
    <property type="match status" value="1"/>
</dbReference>
<dbReference type="CDD" id="cd00552">
    <property type="entry name" value="RaiA"/>
    <property type="match status" value="1"/>
</dbReference>
<dbReference type="eggNOG" id="COG1544">
    <property type="taxonomic scope" value="Bacteria"/>
</dbReference>
<dbReference type="GO" id="GO:0005840">
    <property type="term" value="C:ribosome"/>
    <property type="evidence" value="ECO:0007669"/>
    <property type="project" value="UniProtKB-KW"/>
</dbReference>
<reference evidence="3 4" key="1">
    <citation type="journal article" date="2006" name="J. Bacteriol.">
        <title>The genome sequence of the obligately chemolithoautotrophic, facultatively anaerobic bacterium Thiobacillus denitrificans.</title>
        <authorList>
            <person name="Beller H.R."/>
            <person name="Chain P.S."/>
            <person name="Letain T.E."/>
            <person name="Chakicherla A."/>
            <person name="Larimer F.W."/>
            <person name="Richardson P.M."/>
            <person name="Coleman M.A."/>
            <person name="Wood A.P."/>
            <person name="Kelly D.P."/>
        </authorList>
    </citation>
    <scope>NUCLEOTIDE SEQUENCE [LARGE SCALE GENOMIC DNA]</scope>
    <source>
        <strain evidence="3 4">ATCC 25259</strain>
    </source>
</reference>
<feature type="region of interest" description="Disordered" evidence="2">
    <location>
        <begin position="168"/>
        <end position="189"/>
    </location>
</feature>
<sequence>MKTPLQITFRDIEPSEALEAHIREKADKLETFFQPIMSCRVVLEVPHQHKHQGKVFKLRIDIGVPGSEIVVNRDAHEDVYVALRDAFDAARRQLDDYSRRLRRETKTHDREFIGEVVRLYPDEGYGFVRRPDGEERYFSAANLVNVRLEQLGEGDAVKFIEDMSAAEGPQAKRVSVGHHQLPPGGPEAE</sequence>
<keyword evidence="4" id="KW-1185">Reference proteome</keyword>
<name>Q3SIX5_THIDA</name>
<dbReference type="OrthoDB" id="9782252at2"/>
<dbReference type="EMBL" id="CP000116">
    <property type="protein sequence ID" value="AAZ97400.1"/>
    <property type="molecule type" value="Genomic_DNA"/>
</dbReference>
<proteinExistence type="predicted"/>
<dbReference type="Proteomes" id="UP000008291">
    <property type="component" value="Chromosome"/>
</dbReference>
<dbReference type="KEGG" id="tbd:Tbd_1447"/>
<dbReference type="HOGENOM" id="CLU_127074_0_0_4"/>
<accession>Q3SIX5</accession>
<evidence type="ECO:0000256" key="2">
    <source>
        <dbReference type="SAM" id="MobiDB-lite"/>
    </source>
</evidence>
<protein>
    <submittedName>
        <fullName evidence="3">Possible Sigma 54 modulation protein/ribosomal protein S30EA</fullName>
    </submittedName>
</protein>
<dbReference type="SUPFAM" id="SSF50249">
    <property type="entry name" value="Nucleic acid-binding proteins"/>
    <property type="match status" value="1"/>
</dbReference>
<dbReference type="Gene3D" id="2.40.50.140">
    <property type="entry name" value="Nucleic acid-binding proteins"/>
    <property type="match status" value="1"/>
</dbReference>
<dbReference type="Pfam" id="PF02482">
    <property type="entry name" value="Ribosomal_S30AE"/>
    <property type="match status" value="1"/>
</dbReference>
<organism evidence="3 4">
    <name type="scientific">Thiobacillus denitrificans (strain ATCC 25259 / T1)</name>
    <dbReference type="NCBI Taxonomy" id="292415"/>
    <lineage>
        <taxon>Bacteria</taxon>
        <taxon>Pseudomonadati</taxon>
        <taxon>Pseudomonadota</taxon>
        <taxon>Betaproteobacteria</taxon>
        <taxon>Nitrosomonadales</taxon>
        <taxon>Thiobacillaceae</taxon>
        <taxon>Thiobacillus</taxon>
    </lineage>
</organism>
<dbReference type="RefSeq" id="WP_011311959.1">
    <property type="nucleotide sequence ID" value="NC_007404.1"/>
</dbReference>
<dbReference type="Gene3D" id="3.30.160.100">
    <property type="entry name" value="Ribosome hibernation promotion factor-like"/>
    <property type="match status" value="1"/>
</dbReference>
<dbReference type="AlphaFoldDB" id="Q3SIX5"/>
<gene>
    <name evidence="3" type="ordered locus">Tbd_1447</name>
</gene>
<evidence type="ECO:0000313" key="3">
    <source>
        <dbReference type="EMBL" id="AAZ97400.1"/>
    </source>
</evidence>